<evidence type="ECO:0008006" key="4">
    <source>
        <dbReference type="Google" id="ProtNLM"/>
    </source>
</evidence>
<comment type="caution">
    <text evidence="2">The sequence shown here is derived from an EMBL/GenBank/DDBJ whole genome shotgun (WGS) entry which is preliminary data.</text>
</comment>
<protein>
    <recommendedName>
        <fullName evidence="4">F-box domain-containing protein</fullName>
    </recommendedName>
</protein>
<evidence type="ECO:0000256" key="1">
    <source>
        <dbReference type="SAM" id="MobiDB-lite"/>
    </source>
</evidence>
<organism evidence="2 3">
    <name type="scientific">Phyllosticta capitalensis</name>
    <dbReference type="NCBI Taxonomy" id="121624"/>
    <lineage>
        <taxon>Eukaryota</taxon>
        <taxon>Fungi</taxon>
        <taxon>Dikarya</taxon>
        <taxon>Ascomycota</taxon>
        <taxon>Pezizomycotina</taxon>
        <taxon>Dothideomycetes</taxon>
        <taxon>Dothideomycetes incertae sedis</taxon>
        <taxon>Botryosphaeriales</taxon>
        <taxon>Phyllostictaceae</taxon>
        <taxon>Phyllosticta</taxon>
    </lineage>
</organism>
<evidence type="ECO:0000313" key="2">
    <source>
        <dbReference type="EMBL" id="KAK8222662.1"/>
    </source>
</evidence>
<dbReference type="Proteomes" id="UP001492380">
    <property type="component" value="Unassembled WGS sequence"/>
</dbReference>
<evidence type="ECO:0000313" key="3">
    <source>
        <dbReference type="Proteomes" id="UP001492380"/>
    </source>
</evidence>
<sequence length="348" mass="39117">MATTRQASSPKPPLLRLAPELLLLILGEVAKVSKHDLISVSSCHEDLRDTAQELVFDEVKLLTRDGTERHATQTQDYAKIAEGRPDVTDSRVHRVFSSWPQSFLRFTKSLAIHDFYLIESAPIPAWLHEGIGRMLLKPKQLESLELDFHHSIVEAGPSPTLSFTKNLWTFSLDAYADYRPWSSSSRSARGLRGYGPALHPGNERQGARSQSPEYAGALSLLPRGRGSKQPHPWAVGVGKSINRLAFVPDRTLTVPESTVREAMEVDAFSFYPPMLTPETRPYFEAKQVQMFAKGLSEEMTPNGVEYWTGMRYFIPKIGLKVNGRLPVPLVENEKLCYARGFDEPLEKQ</sequence>
<dbReference type="EMBL" id="JBBWRZ010000015">
    <property type="protein sequence ID" value="KAK8222662.1"/>
    <property type="molecule type" value="Genomic_DNA"/>
</dbReference>
<feature type="region of interest" description="Disordered" evidence="1">
    <location>
        <begin position="182"/>
        <end position="212"/>
    </location>
</feature>
<accession>A0ABR1Y9A0</accession>
<feature type="compositionally biased region" description="Low complexity" evidence="1">
    <location>
        <begin position="182"/>
        <end position="195"/>
    </location>
</feature>
<gene>
    <name evidence="2" type="ORF">HDK90DRAFT_470971</name>
</gene>
<proteinExistence type="predicted"/>
<keyword evidence="3" id="KW-1185">Reference proteome</keyword>
<reference evidence="2 3" key="1">
    <citation type="submission" date="2024-04" db="EMBL/GenBank/DDBJ databases">
        <title>Phyllosticta paracitricarpa is synonymous to the EU quarantine fungus P. citricarpa based on phylogenomic analyses.</title>
        <authorList>
            <consortium name="Lawrence Berkeley National Laboratory"/>
            <person name="Van Ingen-Buijs V.A."/>
            <person name="Van Westerhoven A.C."/>
            <person name="Haridas S."/>
            <person name="Skiadas P."/>
            <person name="Martin F."/>
            <person name="Groenewald J.Z."/>
            <person name="Crous P.W."/>
            <person name="Seidl M.F."/>
        </authorList>
    </citation>
    <scope>NUCLEOTIDE SEQUENCE [LARGE SCALE GENOMIC DNA]</scope>
    <source>
        <strain evidence="2 3">CBS 123374</strain>
    </source>
</reference>
<name>A0ABR1Y9A0_9PEZI</name>